<name>A0A6N3E5Q5_9ACTN</name>
<dbReference type="AlphaFoldDB" id="A0A6N3E5Q5"/>
<gene>
    <name evidence="1" type="ORF">CALFYP39_02100</name>
</gene>
<accession>A0A6N3E5Q5</accession>
<sequence length="90" mass="9881">MNVNDFMAKHGIADADLDRMAVPYEDGSFEPEPEGTVFSGSHLDAVGTRRVTVVYDAKDTQRVALIARSRGVKPSAVYRDALEYYLAAQS</sequence>
<proteinExistence type="predicted"/>
<protein>
    <submittedName>
        <fullName evidence="1">Uncharacterized protein</fullName>
    </submittedName>
</protein>
<organism evidence="1">
    <name type="scientific">Collinsella aerofaciens</name>
    <dbReference type="NCBI Taxonomy" id="74426"/>
    <lineage>
        <taxon>Bacteria</taxon>
        <taxon>Bacillati</taxon>
        <taxon>Actinomycetota</taxon>
        <taxon>Coriobacteriia</taxon>
        <taxon>Coriobacteriales</taxon>
        <taxon>Coriobacteriaceae</taxon>
        <taxon>Collinsella</taxon>
    </lineage>
</organism>
<dbReference type="EMBL" id="CACRTW010000049">
    <property type="protein sequence ID" value="VYU35214.1"/>
    <property type="molecule type" value="Genomic_DNA"/>
</dbReference>
<dbReference type="RefSeq" id="WP_156600744.1">
    <property type="nucleotide sequence ID" value="NZ_CACRTW010000049.1"/>
</dbReference>
<evidence type="ECO:0000313" key="1">
    <source>
        <dbReference type="EMBL" id="VYU35214.1"/>
    </source>
</evidence>
<reference evidence="1" key="1">
    <citation type="submission" date="2019-11" db="EMBL/GenBank/DDBJ databases">
        <authorList>
            <person name="Feng L."/>
        </authorList>
    </citation>
    <scope>NUCLEOTIDE SEQUENCE</scope>
    <source>
        <strain evidence="1">CaerofaciensLFYP39</strain>
    </source>
</reference>